<protein>
    <submittedName>
        <fullName evidence="2">Uncharacterized protein</fullName>
    </submittedName>
</protein>
<dbReference type="RefSeq" id="WP_211632367.1">
    <property type="nucleotide sequence ID" value="NZ_CP073100.1"/>
</dbReference>
<dbReference type="Proteomes" id="UP000676169">
    <property type="component" value="Chromosome"/>
</dbReference>
<dbReference type="KEGG" id="lamb:KBB96_03595"/>
<sequence length="223" mass="24471">MSEELPESGWDPPARFRFQENEDTGYGEPVEKEGGAGSVDGGRGFVMRIASLSGSLLDEAGICASVRRVAHLDTGKWHGEIDARFPLLEYLRLDVLPASLPARTNRVWVTLEQSVRADPAFARQFLHKLGATENARTIKDWEEEPHPVVCLCSRPVTLHALDTNPSIKLRVKFDPWGKFQEANLSAVVANSGKGVIECARTILTAEVACAALTVPLRMIDPLL</sequence>
<dbReference type="EMBL" id="CP073100">
    <property type="protein sequence ID" value="QUE51977.1"/>
    <property type="molecule type" value="Genomic_DNA"/>
</dbReference>
<evidence type="ECO:0000313" key="2">
    <source>
        <dbReference type="EMBL" id="QUE51977.1"/>
    </source>
</evidence>
<accession>A0A975J0Y1</accession>
<reference evidence="2" key="1">
    <citation type="submission" date="2021-04" db="EMBL/GenBank/DDBJ databases">
        <title>Luteolibacter sp. 32A isolated from the skin of an Anderson's salamander (Ambystoma andersonii).</title>
        <authorList>
            <person name="Spergser J."/>
            <person name="Busse H.-J."/>
        </authorList>
    </citation>
    <scope>NUCLEOTIDE SEQUENCE</scope>
    <source>
        <strain evidence="2">32A</strain>
    </source>
</reference>
<organism evidence="2 3">
    <name type="scientific">Luteolibacter ambystomatis</name>
    <dbReference type="NCBI Taxonomy" id="2824561"/>
    <lineage>
        <taxon>Bacteria</taxon>
        <taxon>Pseudomonadati</taxon>
        <taxon>Verrucomicrobiota</taxon>
        <taxon>Verrucomicrobiia</taxon>
        <taxon>Verrucomicrobiales</taxon>
        <taxon>Verrucomicrobiaceae</taxon>
        <taxon>Luteolibacter</taxon>
    </lineage>
</organism>
<evidence type="ECO:0000256" key="1">
    <source>
        <dbReference type="SAM" id="MobiDB-lite"/>
    </source>
</evidence>
<name>A0A975J0Y1_9BACT</name>
<gene>
    <name evidence="2" type="ORF">KBB96_03595</name>
</gene>
<evidence type="ECO:0000313" key="3">
    <source>
        <dbReference type="Proteomes" id="UP000676169"/>
    </source>
</evidence>
<dbReference type="AlphaFoldDB" id="A0A975J0Y1"/>
<proteinExistence type="predicted"/>
<keyword evidence="3" id="KW-1185">Reference proteome</keyword>
<feature type="region of interest" description="Disordered" evidence="1">
    <location>
        <begin position="1"/>
        <end position="38"/>
    </location>
</feature>